<keyword evidence="3" id="KW-1185">Reference proteome</keyword>
<organism evidence="2 3">
    <name type="scientific">Thalassospira mesophila</name>
    <dbReference type="NCBI Taxonomy" id="1293891"/>
    <lineage>
        <taxon>Bacteria</taxon>
        <taxon>Pseudomonadati</taxon>
        <taxon>Pseudomonadota</taxon>
        <taxon>Alphaproteobacteria</taxon>
        <taxon>Rhodospirillales</taxon>
        <taxon>Thalassospiraceae</taxon>
        <taxon>Thalassospira</taxon>
    </lineage>
</organism>
<dbReference type="InterPro" id="IPR023210">
    <property type="entry name" value="NADP_OxRdtase_dom"/>
</dbReference>
<dbReference type="SUPFAM" id="SSF51430">
    <property type="entry name" value="NAD(P)-linked oxidoreductase"/>
    <property type="match status" value="1"/>
</dbReference>
<dbReference type="Pfam" id="PF00248">
    <property type="entry name" value="Aldo_ket_red"/>
    <property type="match status" value="1"/>
</dbReference>
<dbReference type="RefSeq" id="WP_085583788.1">
    <property type="nucleotide sequence ID" value="NZ_JFKA01000006.1"/>
</dbReference>
<name>A0A1Y2L0T1_9PROT</name>
<evidence type="ECO:0000313" key="2">
    <source>
        <dbReference type="EMBL" id="OSQ37417.1"/>
    </source>
</evidence>
<dbReference type="GO" id="GO:0005829">
    <property type="term" value="C:cytosol"/>
    <property type="evidence" value="ECO:0007669"/>
    <property type="project" value="TreeGrafter"/>
</dbReference>
<dbReference type="STRING" id="1293891.TMES_14485"/>
<comment type="caution">
    <text evidence="2">The sequence shown here is derived from an EMBL/GenBank/DDBJ whole genome shotgun (WGS) entry which is preliminary data.</text>
</comment>
<dbReference type="Proteomes" id="UP000193391">
    <property type="component" value="Unassembled WGS sequence"/>
</dbReference>
<dbReference type="GO" id="GO:0016491">
    <property type="term" value="F:oxidoreductase activity"/>
    <property type="evidence" value="ECO:0007669"/>
    <property type="project" value="InterPro"/>
</dbReference>
<proteinExistence type="predicted"/>
<dbReference type="AlphaFoldDB" id="A0A1Y2L0T1"/>
<reference evidence="2 3" key="1">
    <citation type="submission" date="2014-03" db="EMBL/GenBank/DDBJ databases">
        <title>The draft genome sequence of Thalassospira mesophila JCM 18969.</title>
        <authorList>
            <person name="Lai Q."/>
            <person name="Shao Z."/>
        </authorList>
    </citation>
    <scope>NUCLEOTIDE SEQUENCE [LARGE SCALE GENOMIC DNA]</scope>
    <source>
        <strain evidence="2 3">JCM 18969</strain>
    </source>
</reference>
<feature type="domain" description="NADP-dependent oxidoreductase" evidence="1">
    <location>
        <begin position="18"/>
        <end position="323"/>
    </location>
</feature>
<dbReference type="PANTHER" id="PTHR42686">
    <property type="entry name" value="GH17980P-RELATED"/>
    <property type="match status" value="1"/>
</dbReference>
<protein>
    <submittedName>
        <fullName evidence="2">Pyridoxal 4-dehydrogenase</fullName>
    </submittedName>
</protein>
<evidence type="ECO:0000259" key="1">
    <source>
        <dbReference type="Pfam" id="PF00248"/>
    </source>
</evidence>
<dbReference type="EMBL" id="JFKA01000006">
    <property type="protein sequence ID" value="OSQ37417.1"/>
    <property type="molecule type" value="Genomic_DNA"/>
</dbReference>
<dbReference type="Gene3D" id="3.20.20.100">
    <property type="entry name" value="NADP-dependent oxidoreductase domain"/>
    <property type="match status" value="1"/>
</dbReference>
<sequence>MARQKRQIGNTGLDVSVLGFGGAPLGNMYRPLDDAQAHETLQVAWDCGFRYFDTAPRYGYGLSERRTGDFLRGQTEPYILSTKVGRLLHRIDGDIPADRPFVDALPFVEVYDYSYDAVMRSVEDSWQRLGLRRIDIAYIHDIGSLTHGKDAHPRLMRDAMEGGARALDELKKAGLIGAYGLGVNEWEVCLEALKSTDMDVFLLAGRYTLLEQEAQESFLPECLRRNASVVVGGAFNSGILVTGPKPGAKYDYEDAPQHILDRATKIEQICTDHNVPLPAAALQFPLTHPAVVSVIPGASSPRHVTQAVEWAELPIPSALWRDLREQGLLRADVPVPGEDLLAGGGDAS</sequence>
<dbReference type="InterPro" id="IPR020471">
    <property type="entry name" value="AKR"/>
</dbReference>
<dbReference type="OrthoDB" id="9768851at2"/>
<dbReference type="InterPro" id="IPR036812">
    <property type="entry name" value="NAD(P)_OxRdtase_dom_sf"/>
</dbReference>
<gene>
    <name evidence="2" type="ORF">TMES_14485</name>
</gene>
<dbReference type="PANTHER" id="PTHR42686:SF1">
    <property type="entry name" value="GH17980P-RELATED"/>
    <property type="match status" value="1"/>
</dbReference>
<evidence type="ECO:0000313" key="3">
    <source>
        <dbReference type="Proteomes" id="UP000193391"/>
    </source>
</evidence>
<accession>A0A1Y2L0T1</accession>